<evidence type="ECO:0000313" key="4">
    <source>
        <dbReference type="Proteomes" id="UP000199029"/>
    </source>
</evidence>
<feature type="domain" description="DUF2382" evidence="2">
    <location>
        <begin position="181"/>
        <end position="291"/>
    </location>
</feature>
<feature type="region of interest" description="Disordered" evidence="1">
    <location>
        <begin position="43"/>
        <end position="65"/>
    </location>
</feature>
<keyword evidence="4" id="KW-1185">Reference proteome</keyword>
<dbReference type="PANTHER" id="PTHR38463:SF1">
    <property type="entry name" value="STRESS RESPONSE PROTEIN YSNF"/>
    <property type="match status" value="1"/>
</dbReference>
<name>A0A1I5SXS9_HYMAR</name>
<evidence type="ECO:0000259" key="2">
    <source>
        <dbReference type="Pfam" id="PF09557"/>
    </source>
</evidence>
<organism evidence="3 4">
    <name type="scientific">Hymenobacter arizonensis</name>
    <name type="common">Siccationidurans arizonensis</name>
    <dbReference type="NCBI Taxonomy" id="1227077"/>
    <lineage>
        <taxon>Bacteria</taxon>
        <taxon>Pseudomonadati</taxon>
        <taxon>Bacteroidota</taxon>
        <taxon>Cytophagia</taxon>
        <taxon>Cytophagales</taxon>
        <taxon>Hymenobacteraceae</taxon>
        <taxon>Hymenobacter</taxon>
    </lineage>
</organism>
<sequence>MAQTVVGLFNSASEAQQAVQNLMSAGFVGSNVDVAAQDAQNAQRLAGGAGSSTNNRDASDYRNTSGTAVEGAADAAGRATDDAQDGISRFFSNLFGGDDDDNRYTRSAYTNLTRSGRSVVTVHASTADEAERARDILDDNGAIDVQEQASSQGYGMSGAQGYTADTNTNSATAQTGNTQALPIIEENLSVGKRVEQTGGARIRSRIIERPVEEHIRLREEHVNIERRDVNRPATEADFAAFKEGEISVTEQAERAVVGKEARVVGEVNIGKEVTERDETVTGTVRKTDVEVERLQGGQTRTGDADINLRGGTNRNDADLDDNGLTGR</sequence>
<dbReference type="InterPro" id="IPR052967">
    <property type="entry name" value="Stress_Response_Assoc"/>
</dbReference>
<feature type="compositionally biased region" description="Polar residues" evidence="1">
    <location>
        <begin position="51"/>
        <end position="65"/>
    </location>
</feature>
<gene>
    <name evidence="3" type="ORF">SAMN04515668_0220</name>
</gene>
<dbReference type="Pfam" id="PF09557">
    <property type="entry name" value="DUF2382"/>
    <property type="match status" value="1"/>
</dbReference>
<dbReference type="AlphaFoldDB" id="A0A1I5SXS9"/>
<dbReference type="STRING" id="1227077.SAMN04515668_0220"/>
<reference evidence="4" key="1">
    <citation type="submission" date="2016-10" db="EMBL/GenBank/DDBJ databases">
        <authorList>
            <person name="Varghese N."/>
            <person name="Submissions S."/>
        </authorList>
    </citation>
    <scope>NUCLEOTIDE SEQUENCE [LARGE SCALE GENOMIC DNA]</scope>
    <source>
        <strain evidence="4">OR362-8,ATCC BAA-1266,JCM 13504</strain>
    </source>
</reference>
<dbReference type="OrthoDB" id="581516at2"/>
<accession>A0A1I5SXS9</accession>
<dbReference type="InterPro" id="IPR019060">
    <property type="entry name" value="DUF2382"/>
</dbReference>
<dbReference type="EMBL" id="FOXS01000001">
    <property type="protein sequence ID" value="SFP75026.1"/>
    <property type="molecule type" value="Genomic_DNA"/>
</dbReference>
<proteinExistence type="predicted"/>
<dbReference type="Proteomes" id="UP000199029">
    <property type="component" value="Unassembled WGS sequence"/>
</dbReference>
<evidence type="ECO:0000313" key="3">
    <source>
        <dbReference type="EMBL" id="SFP75026.1"/>
    </source>
</evidence>
<evidence type="ECO:0000256" key="1">
    <source>
        <dbReference type="SAM" id="MobiDB-lite"/>
    </source>
</evidence>
<dbReference type="PANTHER" id="PTHR38463">
    <property type="entry name" value="STRESS RESPONSE PROTEIN YSNF"/>
    <property type="match status" value="1"/>
</dbReference>
<feature type="region of interest" description="Disordered" evidence="1">
    <location>
        <begin position="293"/>
        <end position="327"/>
    </location>
</feature>
<dbReference type="RefSeq" id="WP_092668157.1">
    <property type="nucleotide sequence ID" value="NZ_FOXS01000001.1"/>
</dbReference>
<protein>
    <submittedName>
        <fullName evidence="3">Conserved domain-containing protein</fullName>
    </submittedName>
</protein>